<dbReference type="Proteomes" id="UP000679992">
    <property type="component" value="Unassembled WGS sequence"/>
</dbReference>
<dbReference type="EMBL" id="BOSL01000016">
    <property type="protein sequence ID" value="GIP55156.1"/>
    <property type="molecule type" value="Genomic_DNA"/>
</dbReference>
<reference evidence="1 2" key="1">
    <citation type="submission" date="2021-03" db="EMBL/GenBank/DDBJ databases">
        <title>Antimicrobial resistance genes in bacteria isolated from Japanese honey, and their potential for conferring macrolide and lincosamide resistance in the American foulbrood pathogen Paenibacillus larvae.</title>
        <authorList>
            <person name="Okamoto M."/>
            <person name="Kumagai M."/>
            <person name="Kanamori H."/>
            <person name="Takamatsu D."/>
        </authorList>
    </citation>
    <scope>NUCLEOTIDE SEQUENCE [LARGE SCALE GENOMIC DNA]</scope>
    <source>
        <strain evidence="1 2">J42TS3</strain>
    </source>
</reference>
<sequence length="59" mass="6684">MFIFLKGRTISVDGIRIEALSFPKGQAVLSRMKPVTKNIFTNVWNDAIMCFDETAFGEK</sequence>
<proteinExistence type="predicted"/>
<accession>A0ABQ4MGN8</accession>
<protein>
    <submittedName>
        <fullName evidence="1">Uncharacterized protein</fullName>
    </submittedName>
</protein>
<keyword evidence="2" id="KW-1185">Reference proteome</keyword>
<evidence type="ECO:0000313" key="1">
    <source>
        <dbReference type="EMBL" id="GIP55156.1"/>
    </source>
</evidence>
<evidence type="ECO:0000313" key="2">
    <source>
        <dbReference type="Proteomes" id="UP000679992"/>
    </source>
</evidence>
<comment type="caution">
    <text evidence="1">The sequence shown here is derived from an EMBL/GenBank/DDBJ whole genome shotgun (WGS) entry which is preliminary data.</text>
</comment>
<name>A0ABQ4MGN8_9BACL</name>
<organism evidence="1 2">
    <name type="scientific">Paenibacillus vini</name>
    <dbReference type="NCBI Taxonomy" id="1476024"/>
    <lineage>
        <taxon>Bacteria</taxon>
        <taxon>Bacillati</taxon>
        <taxon>Bacillota</taxon>
        <taxon>Bacilli</taxon>
        <taxon>Bacillales</taxon>
        <taxon>Paenibacillaceae</taxon>
        <taxon>Paenibacillus</taxon>
    </lineage>
</organism>
<gene>
    <name evidence="1" type="ORF">J42TS3_41910</name>
</gene>